<dbReference type="InterPro" id="IPR005906">
    <property type="entry name" value="LysW"/>
</dbReference>
<dbReference type="Pfam" id="PF21344">
    <property type="entry name" value="Zn_ribbon_LysW"/>
    <property type="match status" value="1"/>
</dbReference>
<dbReference type="Gene3D" id="2.20.28.160">
    <property type="match status" value="1"/>
</dbReference>
<dbReference type="PANTHER" id="PTHR40393:SF1">
    <property type="entry name" value="LYSINE BIOSYNTHESIS PROTEIN-RELATED"/>
    <property type="match status" value="1"/>
</dbReference>
<dbReference type="OrthoDB" id="14378at2157"/>
<comment type="caution">
    <text evidence="1">The sequence shown here is derived from an EMBL/GenBank/DDBJ whole genome shotgun (WGS) entry which is preliminary data.</text>
</comment>
<evidence type="ECO:0000313" key="2">
    <source>
        <dbReference type="Proteomes" id="UP000291213"/>
    </source>
</evidence>
<reference evidence="1 2" key="1">
    <citation type="submission" date="2017-02" db="EMBL/GenBank/DDBJ databases">
        <title>isolation and characterization of a novel temperate virus Aeropyrum globular virus 1 infecting hyperthermophilic archaeon Aeropyrum.</title>
        <authorList>
            <person name="Yumiya M."/>
            <person name="Yoshida T."/>
            <person name="Sako Y."/>
        </authorList>
    </citation>
    <scope>NUCLEOTIDE SEQUENCE [LARGE SCALE GENOMIC DNA]</scope>
    <source>
        <strain evidence="1 2">YK1-12-2013</strain>
    </source>
</reference>
<dbReference type="EMBL" id="BDMD01000080">
    <property type="protein sequence ID" value="GBF09647.1"/>
    <property type="molecule type" value="Genomic_DNA"/>
</dbReference>
<gene>
    <name evidence="1" type="ORF">apy_13720</name>
</gene>
<dbReference type="PANTHER" id="PTHR40393">
    <property type="entry name" value="LYSINE BIOSYNTHESIS PROTEIN-RELATED-RELATED"/>
    <property type="match status" value="1"/>
</dbReference>
<organism evidence="1 2">
    <name type="scientific">Aeropyrum pernix</name>
    <dbReference type="NCBI Taxonomy" id="56636"/>
    <lineage>
        <taxon>Archaea</taxon>
        <taxon>Thermoproteota</taxon>
        <taxon>Thermoprotei</taxon>
        <taxon>Desulfurococcales</taxon>
        <taxon>Desulfurococcaceae</taxon>
        <taxon>Aeropyrum</taxon>
    </lineage>
</organism>
<dbReference type="AlphaFoldDB" id="A0A401HB59"/>
<accession>A0A401HB59</accession>
<name>A0A401HB59_AERPX</name>
<dbReference type="RefSeq" id="WP_131160598.1">
    <property type="nucleotide sequence ID" value="NZ_BDMD01000080.1"/>
</dbReference>
<proteinExistence type="predicted"/>
<dbReference type="CDD" id="cd13946">
    <property type="entry name" value="LysW"/>
    <property type="match status" value="1"/>
</dbReference>
<sequence>MGTVKCPVCGLDVEVPEDVISGELVEHDCGVVLEIVESGGRLALRVFGGVEEDWGE</sequence>
<dbReference type="NCBIfam" id="NF041070">
    <property type="entry name" value="carrier_LysW_Arch"/>
    <property type="match status" value="1"/>
</dbReference>
<dbReference type="SUPFAM" id="SSF57783">
    <property type="entry name" value="Zinc beta-ribbon"/>
    <property type="match status" value="1"/>
</dbReference>
<protein>
    <submittedName>
        <fullName evidence="1">Lysine biosynthesis protein LysW</fullName>
    </submittedName>
</protein>
<dbReference type="Proteomes" id="UP000291213">
    <property type="component" value="Unassembled WGS sequence"/>
</dbReference>
<evidence type="ECO:0000313" key="1">
    <source>
        <dbReference type="EMBL" id="GBF09647.1"/>
    </source>
</evidence>